<keyword evidence="1 7" id="KW-0547">Nucleotide-binding</keyword>
<sequence>MSFSALGLNPALVEAVHQAGYTQPTPIQQQAIPAVLQRRDLLAAAQTGTGKTASFVLPILQILSAQPIQKPRPVKALILTPTRELAAQIEEQIQKYGKELSPKLKHHVVFGGVSINPQMMALRGGVDILTATPGRLLDLLSQNALKLDQVQMLVLDEADRMLDMGFIRDLKKILALLPKVRQNLLFSATFSNEIKGLTQGLLQNPLMIQVTPENTTVEKIEQQVYLLGKGQKTAALCQLITENKWQQVLVFMPTKHEANRLSEQLTFAGIPSAALHGNKSQNARTKALADFKANELQVLVATDVAARGIDISQLPYVVNFALPRSPADYVHRIGRTGRAGKSGLAVSFVAPDEVPQLRQVERLIGMKLPSQSMNPDPLPDAVTAIAKAPRPPRPVRKPQGESANSNKARANGGQKPASGQKPGQGQGQKTAQAPKPPRRFETPKTPGIQTQAAGHMATPAAEHNNGNGQRRRFKPKPKAATAA</sequence>
<comment type="caution">
    <text evidence="12">The sequence shown here is derived from an EMBL/GenBank/DDBJ whole genome shotgun (WGS) entry which is preliminary data.</text>
</comment>
<feature type="domain" description="Helicase ATP-binding" evidence="9">
    <location>
        <begin position="32"/>
        <end position="208"/>
    </location>
</feature>
<gene>
    <name evidence="12" type="ORF">J2W69_002285</name>
</gene>
<organism evidence="12 13">
    <name type="scientific">Rheinheimera soli</name>
    <dbReference type="NCBI Taxonomy" id="443616"/>
    <lineage>
        <taxon>Bacteria</taxon>
        <taxon>Pseudomonadati</taxon>
        <taxon>Pseudomonadota</taxon>
        <taxon>Gammaproteobacteria</taxon>
        <taxon>Chromatiales</taxon>
        <taxon>Chromatiaceae</taxon>
        <taxon>Rheinheimera</taxon>
    </lineage>
</organism>
<keyword evidence="2 7" id="KW-0378">Hydrolase</keyword>
<keyword evidence="13" id="KW-1185">Reference proteome</keyword>
<dbReference type="InterPro" id="IPR011545">
    <property type="entry name" value="DEAD/DEAH_box_helicase_dom"/>
</dbReference>
<feature type="domain" description="Helicase C-terminal" evidence="10">
    <location>
        <begin position="235"/>
        <end position="386"/>
    </location>
</feature>
<evidence type="ECO:0000256" key="6">
    <source>
        <dbReference type="PROSITE-ProRule" id="PRU00552"/>
    </source>
</evidence>
<dbReference type="EC" id="3.6.4.13" evidence="12"/>
<evidence type="ECO:0000256" key="2">
    <source>
        <dbReference type="ARBA" id="ARBA00022801"/>
    </source>
</evidence>
<dbReference type="InterPro" id="IPR050079">
    <property type="entry name" value="DEAD_box_RNA_helicase"/>
</dbReference>
<dbReference type="GO" id="GO:0003724">
    <property type="term" value="F:RNA helicase activity"/>
    <property type="evidence" value="ECO:0007669"/>
    <property type="project" value="UniProtKB-EC"/>
</dbReference>
<dbReference type="EMBL" id="JAVDWR010000006">
    <property type="protein sequence ID" value="MDR7121343.1"/>
    <property type="molecule type" value="Genomic_DNA"/>
</dbReference>
<dbReference type="PROSITE" id="PS51192">
    <property type="entry name" value="HELICASE_ATP_BIND_1"/>
    <property type="match status" value="1"/>
</dbReference>
<dbReference type="RefSeq" id="WP_310278306.1">
    <property type="nucleotide sequence ID" value="NZ_JAVDWR010000006.1"/>
</dbReference>
<dbReference type="InterPro" id="IPR000629">
    <property type="entry name" value="RNA-helicase_DEAD-box_CS"/>
</dbReference>
<dbReference type="InterPro" id="IPR014014">
    <property type="entry name" value="RNA_helicase_DEAD_Q_motif"/>
</dbReference>
<dbReference type="Pfam" id="PF00270">
    <property type="entry name" value="DEAD"/>
    <property type="match status" value="1"/>
</dbReference>
<dbReference type="Gene3D" id="3.40.50.300">
    <property type="entry name" value="P-loop containing nucleotide triphosphate hydrolases"/>
    <property type="match status" value="2"/>
</dbReference>
<dbReference type="PROSITE" id="PS00039">
    <property type="entry name" value="DEAD_ATP_HELICASE"/>
    <property type="match status" value="1"/>
</dbReference>
<dbReference type="InterPro" id="IPR027417">
    <property type="entry name" value="P-loop_NTPase"/>
</dbReference>
<dbReference type="SUPFAM" id="SSF52540">
    <property type="entry name" value="P-loop containing nucleoside triphosphate hydrolases"/>
    <property type="match status" value="1"/>
</dbReference>
<evidence type="ECO:0000313" key="13">
    <source>
        <dbReference type="Proteomes" id="UP001257909"/>
    </source>
</evidence>
<dbReference type="SMART" id="SM00490">
    <property type="entry name" value="HELICc"/>
    <property type="match status" value="1"/>
</dbReference>
<feature type="compositionally biased region" description="Low complexity" evidence="8">
    <location>
        <begin position="412"/>
        <end position="433"/>
    </location>
</feature>
<evidence type="ECO:0000256" key="3">
    <source>
        <dbReference type="ARBA" id="ARBA00022806"/>
    </source>
</evidence>
<evidence type="ECO:0000256" key="8">
    <source>
        <dbReference type="SAM" id="MobiDB-lite"/>
    </source>
</evidence>
<evidence type="ECO:0000256" key="1">
    <source>
        <dbReference type="ARBA" id="ARBA00022741"/>
    </source>
</evidence>
<comment type="similarity">
    <text evidence="5 7">Belongs to the DEAD box helicase family.</text>
</comment>
<accession>A0ABU1W0X4</accession>
<keyword evidence="3 7" id="KW-0347">Helicase</keyword>
<dbReference type="Pfam" id="PF00271">
    <property type="entry name" value="Helicase_C"/>
    <property type="match status" value="1"/>
</dbReference>
<evidence type="ECO:0000256" key="5">
    <source>
        <dbReference type="ARBA" id="ARBA00038437"/>
    </source>
</evidence>
<evidence type="ECO:0000259" key="10">
    <source>
        <dbReference type="PROSITE" id="PS51194"/>
    </source>
</evidence>
<evidence type="ECO:0000313" key="12">
    <source>
        <dbReference type="EMBL" id="MDR7121343.1"/>
    </source>
</evidence>
<dbReference type="InterPro" id="IPR001650">
    <property type="entry name" value="Helicase_C-like"/>
</dbReference>
<evidence type="ECO:0000259" key="9">
    <source>
        <dbReference type="PROSITE" id="PS51192"/>
    </source>
</evidence>
<dbReference type="InterPro" id="IPR044742">
    <property type="entry name" value="DEAD/DEAH_RhlB"/>
</dbReference>
<dbReference type="CDD" id="cd00268">
    <property type="entry name" value="DEADc"/>
    <property type="match status" value="1"/>
</dbReference>
<proteinExistence type="inferred from homology"/>
<name>A0ABU1W0X4_9GAMM</name>
<feature type="short sequence motif" description="Q motif" evidence="6">
    <location>
        <begin position="1"/>
        <end position="29"/>
    </location>
</feature>
<dbReference type="PANTHER" id="PTHR47959:SF2">
    <property type="entry name" value="ATP-DEPENDENT RNA HELICASE DEAD BOX FAMILY"/>
    <property type="match status" value="1"/>
</dbReference>
<keyword evidence="4 7" id="KW-0067">ATP-binding</keyword>
<feature type="domain" description="DEAD-box RNA helicase Q" evidence="11">
    <location>
        <begin position="1"/>
        <end position="29"/>
    </location>
</feature>
<dbReference type="Proteomes" id="UP001257909">
    <property type="component" value="Unassembled WGS sequence"/>
</dbReference>
<evidence type="ECO:0000256" key="4">
    <source>
        <dbReference type="ARBA" id="ARBA00022840"/>
    </source>
</evidence>
<feature type="region of interest" description="Disordered" evidence="8">
    <location>
        <begin position="388"/>
        <end position="483"/>
    </location>
</feature>
<dbReference type="GO" id="GO:0016787">
    <property type="term" value="F:hydrolase activity"/>
    <property type="evidence" value="ECO:0007669"/>
    <property type="project" value="UniProtKB-KW"/>
</dbReference>
<dbReference type="SMART" id="SM00487">
    <property type="entry name" value="DEXDc"/>
    <property type="match status" value="1"/>
</dbReference>
<reference evidence="12 13" key="1">
    <citation type="submission" date="2023-07" db="EMBL/GenBank/DDBJ databases">
        <title>Sorghum-associated microbial communities from plants grown in Nebraska, USA.</title>
        <authorList>
            <person name="Schachtman D."/>
        </authorList>
    </citation>
    <scope>NUCLEOTIDE SEQUENCE [LARGE SCALE GENOMIC DNA]</scope>
    <source>
        <strain evidence="12 13">4138</strain>
    </source>
</reference>
<dbReference type="PANTHER" id="PTHR47959">
    <property type="entry name" value="ATP-DEPENDENT RNA HELICASE RHLE-RELATED"/>
    <property type="match status" value="1"/>
</dbReference>
<dbReference type="PROSITE" id="PS51194">
    <property type="entry name" value="HELICASE_CTER"/>
    <property type="match status" value="1"/>
</dbReference>
<protein>
    <submittedName>
        <fullName evidence="12">ATP-dependent RNA helicase RhlE</fullName>
        <ecNumber evidence="12">3.6.4.13</ecNumber>
    </submittedName>
</protein>
<dbReference type="CDD" id="cd18787">
    <property type="entry name" value="SF2_C_DEAD"/>
    <property type="match status" value="1"/>
</dbReference>
<evidence type="ECO:0000256" key="7">
    <source>
        <dbReference type="RuleBase" id="RU000492"/>
    </source>
</evidence>
<dbReference type="InterPro" id="IPR014001">
    <property type="entry name" value="Helicase_ATP-bd"/>
</dbReference>
<dbReference type="PROSITE" id="PS51195">
    <property type="entry name" value="Q_MOTIF"/>
    <property type="match status" value="1"/>
</dbReference>
<evidence type="ECO:0000259" key="11">
    <source>
        <dbReference type="PROSITE" id="PS51195"/>
    </source>
</evidence>